<keyword evidence="7" id="KW-0961">Cell wall biogenesis/degradation</keyword>
<organism evidence="14 15">
    <name type="scientific">Austropuccinia psidii MF-1</name>
    <dbReference type="NCBI Taxonomy" id="1389203"/>
    <lineage>
        <taxon>Eukaryota</taxon>
        <taxon>Fungi</taxon>
        <taxon>Dikarya</taxon>
        <taxon>Basidiomycota</taxon>
        <taxon>Pucciniomycotina</taxon>
        <taxon>Pucciniomycetes</taxon>
        <taxon>Pucciniales</taxon>
        <taxon>Sphaerophragmiaceae</taxon>
        <taxon>Austropuccinia</taxon>
    </lineage>
</organism>
<dbReference type="GO" id="GO:0004338">
    <property type="term" value="F:glucan exo-1,3-beta-glucosidase activity"/>
    <property type="evidence" value="ECO:0007669"/>
    <property type="project" value="UniProtKB-EC"/>
</dbReference>
<evidence type="ECO:0000256" key="11">
    <source>
        <dbReference type="SAM" id="Coils"/>
    </source>
</evidence>
<evidence type="ECO:0000256" key="5">
    <source>
        <dbReference type="ARBA" id="ARBA00022801"/>
    </source>
</evidence>
<keyword evidence="12" id="KW-1133">Transmembrane helix</keyword>
<feature type="coiled-coil region" evidence="11">
    <location>
        <begin position="473"/>
        <end position="500"/>
    </location>
</feature>
<dbReference type="AlphaFoldDB" id="A0A9Q3D7M4"/>
<comment type="similarity">
    <text evidence="2 10">Belongs to the glycosyl hydrolase 5 (cellulase A) family.</text>
</comment>
<evidence type="ECO:0000256" key="12">
    <source>
        <dbReference type="SAM" id="Phobius"/>
    </source>
</evidence>
<dbReference type="OrthoDB" id="62120at2759"/>
<keyword evidence="4" id="KW-0732">Signal</keyword>
<dbReference type="GO" id="GO:0009986">
    <property type="term" value="C:cell surface"/>
    <property type="evidence" value="ECO:0007669"/>
    <property type="project" value="TreeGrafter"/>
</dbReference>
<gene>
    <name evidence="14" type="ORF">O181_036732</name>
</gene>
<dbReference type="InterPro" id="IPR017853">
    <property type="entry name" value="GH"/>
</dbReference>
<dbReference type="PANTHER" id="PTHR31297">
    <property type="entry name" value="GLUCAN ENDO-1,6-BETA-GLUCOSIDASE B"/>
    <property type="match status" value="1"/>
</dbReference>
<sequence length="520" mass="57845">MTEAPPKTEEQIPDQVASITPKKRPWPFIVIATILALCAIVIPIAVVIASKSDNNTGRNPSSFNNSQSIPTKLAPNALSPKPKWNFDTDKIVGVNLGNWLVLERWMNEDWFVAQAGPDAWDEWDFTLALGANASPILEEHWGTWITEADVERVFQAGINTFRVPLGFWVFIPTVAPEPYVTKGQLTHLENLCKWAYARNMYIILDLHGLPGSQNGEQQSGHNTTNPTFYQYVNQARSDQLVKAVVDWISQSAYYSIFSAIEVINEPRPYTTEQRAMIRAYYERSYATIQTLGSKAPAMLFSDGFVPGDKFAYWWEFAAAHQTNPPSLLYTDHPYPGYFPAQSNAQDILNQTCVKCAKYANFPVSTIITEWSLRTGIQDTTFEKAHYQAQLSTYSWFSGSVFWSIRTLDSKISVLADKVAQYQWSYESLLGRGSIVTPSSKNQSTTDYLKSLQAPCGPPPIINRNGSIPQGTEAAKAVAESEAAKAMIENLNKEILKAATQFGLVGIGANAYMKGGTFRSG</sequence>
<dbReference type="PANTHER" id="PTHR31297:SF1">
    <property type="entry name" value="GLUCAN 1,3-BETA-GLUCOSIDASE I_II-RELATED"/>
    <property type="match status" value="1"/>
</dbReference>
<evidence type="ECO:0000256" key="7">
    <source>
        <dbReference type="ARBA" id="ARBA00023316"/>
    </source>
</evidence>
<keyword evidence="3" id="KW-0964">Secreted</keyword>
<dbReference type="Pfam" id="PF00150">
    <property type="entry name" value="Cellulase"/>
    <property type="match status" value="1"/>
</dbReference>
<dbReference type="InterPro" id="IPR001547">
    <property type="entry name" value="Glyco_hydro_5"/>
</dbReference>
<accession>A0A9Q3D7M4</accession>
<keyword evidence="11" id="KW-0175">Coiled coil</keyword>
<dbReference type="Proteomes" id="UP000765509">
    <property type="component" value="Unassembled WGS sequence"/>
</dbReference>
<keyword evidence="5 10" id="KW-0378">Hydrolase</keyword>
<dbReference type="GO" id="GO:0071555">
    <property type="term" value="P:cell wall organization"/>
    <property type="evidence" value="ECO:0007669"/>
    <property type="project" value="UniProtKB-KW"/>
</dbReference>
<comment type="catalytic activity">
    <reaction evidence="8">
        <text>Successive hydrolysis of beta-D-glucose units from the non-reducing ends of (1-&gt;3)-beta-D-glucans, releasing alpha-glucose.</text>
        <dbReference type="EC" id="3.2.1.58"/>
    </reaction>
</comment>
<keyword evidence="6 10" id="KW-0326">Glycosidase</keyword>
<dbReference type="EMBL" id="AVOT02013955">
    <property type="protein sequence ID" value="MBW0497017.1"/>
    <property type="molecule type" value="Genomic_DNA"/>
</dbReference>
<keyword evidence="15" id="KW-1185">Reference proteome</keyword>
<dbReference type="Gene3D" id="3.20.20.80">
    <property type="entry name" value="Glycosidases"/>
    <property type="match status" value="1"/>
</dbReference>
<evidence type="ECO:0000256" key="4">
    <source>
        <dbReference type="ARBA" id="ARBA00022729"/>
    </source>
</evidence>
<evidence type="ECO:0000256" key="2">
    <source>
        <dbReference type="ARBA" id="ARBA00005641"/>
    </source>
</evidence>
<keyword evidence="12" id="KW-0812">Transmembrane</keyword>
<proteinExistence type="inferred from homology"/>
<evidence type="ECO:0000256" key="10">
    <source>
        <dbReference type="RuleBase" id="RU361153"/>
    </source>
</evidence>
<evidence type="ECO:0000256" key="8">
    <source>
        <dbReference type="ARBA" id="ARBA00036824"/>
    </source>
</evidence>
<dbReference type="GO" id="GO:0005576">
    <property type="term" value="C:extracellular region"/>
    <property type="evidence" value="ECO:0007669"/>
    <property type="project" value="UniProtKB-SubCell"/>
</dbReference>
<evidence type="ECO:0000256" key="3">
    <source>
        <dbReference type="ARBA" id="ARBA00022525"/>
    </source>
</evidence>
<reference evidence="14" key="1">
    <citation type="submission" date="2021-03" db="EMBL/GenBank/DDBJ databases">
        <title>Draft genome sequence of rust myrtle Austropuccinia psidii MF-1, a brazilian biotype.</title>
        <authorList>
            <person name="Quecine M.C."/>
            <person name="Pachon D.M.R."/>
            <person name="Bonatelli M.L."/>
            <person name="Correr F.H."/>
            <person name="Franceschini L.M."/>
            <person name="Leite T.F."/>
            <person name="Margarido G.R.A."/>
            <person name="Almeida C.A."/>
            <person name="Ferrarezi J.A."/>
            <person name="Labate C.A."/>
        </authorList>
    </citation>
    <scope>NUCLEOTIDE SEQUENCE</scope>
    <source>
        <strain evidence="14">MF-1</strain>
    </source>
</reference>
<feature type="transmembrane region" description="Helical" evidence="12">
    <location>
        <begin position="28"/>
        <end position="49"/>
    </location>
</feature>
<evidence type="ECO:0000256" key="9">
    <source>
        <dbReference type="ARBA" id="ARBA00038929"/>
    </source>
</evidence>
<comment type="subcellular location">
    <subcellularLocation>
        <location evidence="1">Secreted</location>
    </subcellularLocation>
</comment>
<evidence type="ECO:0000259" key="13">
    <source>
        <dbReference type="Pfam" id="PF00150"/>
    </source>
</evidence>
<dbReference type="EC" id="3.2.1.58" evidence="9"/>
<evidence type="ECO:0000256" key="1">
    <source>
        <dbReference type="ARBA" id="ARBA00004613"/>
    </source>
</evidence>
<protein>
    <recommendedName>
        <fullName evidence="9">glucan 1,3-beta-glucosidase</fullName>
        <ecNumber evidence="9">3.2.1.58</ecNumber>
    </recommendedName>
</protein>
<dbReference type="InterPro" id="IPR050386">
    <property type="entry name" value="Glycosyl_hydrolase_5"/>
</dbReference>
<comment type="caution">
    <text evidence="14">The sequence shown here is derived from an EMBL/GenBank/DDBJ whole genome shotgun (WGS) entry which is preliminary data.</text>
</comment>
<keyword evidence="12" id="KW-0472">Membrane</keyword>
<evidence type="ECO:0000313" key="15">
    <source>
        <dbReference type="Proteomes" id="UP000765509"/>
    </source>
</evidence>
<dbReference type="GO" id="GO:0009251">
    <property type="term" value="P:glucan catabolic process"/>
    <property type="evidence" value="ECO:0007669"/>
    <property type="project" value="TreeGrafter"/>
</dbReference>
<feature type="domain" description="Glycoside hydrolase family 5" evidence="13">
    <location>
        <begin position="137"/>
        <end position="375"/>
    </location>
</feature>
<name>A0A9Q3D7M4_9BASI</name>
<dbReference type="SUPFAM" id="SSF51445">
    <property type="entry name" value="(Trans)glycosidases"/>
    <property type="match status" value="1"/>
</dbReference>
<evidence type="ECO:0000313" key="14">
    <source>
        <dbReference type="EMBL" id="MBW0497017.1"/>
    </source>
</evidence>
<evidence type="ECO:0000256" key="6">
    <source>
        <dbReference type="ARBA" id="ARBA00023295"/>
    </source>
</evidence>